<dbReference type="RefSeq" id="XP_002896401.1">
    <property type="nucleotide sequence ID" value="XM_002896355.1"/>
</dbReference>
<keyword evidence="3" id="KW-1185">Reference proteome</keyword>
<dbReference type="Proteomes" id="UP000006643">
    <property type="component" value="Unassembled WGS sequence"/>
</dbReference>
<feature type="domain" description="HTH psq-type" evidence="1">
    <location>
        <begin position="8"/>
        <end position="49"/>
    </location>
</feature>
<evidence type="ECO:0000313" key="2">
    <source>
        <dbReference type="EMBL" id="EEY67542.1"/>
    </source>
</evidence>
<accession>D0NWV5</accession>
<sequence>MAPQRSYTILTKREAIATAEALGSCQAASKRLNIPRTTLRDWLDDKENIQDFAGAQTSKTLKGQSAAPLIHFSHDLVTFMKDVRREEWSSKRDGFKRILLESSFMDAKVWAIYVRELLKFEIEALSVLILDNFDAHVSKEGLDVVVETTSALVCQLPPNSTAACQPLDVEVFNFAFC</sequence>
<organism evidence="2 3">
    <name type="scientific">Phytophthora infestans (strain T30-4)</name>
    <name type="common">Potato late blight agent</name>
    <dbReference type="NCBI Taxonomy" id="403677"/>
    <lineage>
        <taxon>Eukaryota</taxon>
        <taxon>Sar</taxon>
        <taxon>Stramenopiles</taxon>
        <taxon>Oomycota</taxon>
        <taxon>Peronosporomycetes</taxon>
        <taxon>Peronosporales</taxon>
        <taxon>Peronosporaceae</taxon>
        <taxon>Phytophthora</taxon>
    </lineage>
</organism>
<name>D0NWV5_PHYIT</name>
<dbReference type="VEuPathDB" id="FungiDB:PITG_17861"/>
<dbReference type="InterPro" id="IPR007889">
    <property type="entry name" value="HTH_Psq"/>
</dbReference>
<dbReference type="KEGG" id="pif:PITG_17861"/>
<dbReference type="InParanoid" id="D0NWV5"/>
<dbReference type="OrthoDB" id="10261408at2759"/>
<protein>
    <recommendedName>
        <fullName evidence="1">HTH psq-type domain-containing protein</fullName>
    </recommendedName>
</protein>
<dbReference type="AlphaFoldDB" id="D0NWV5"/>
<proteinExistence type="predicted"/>
<gene>
    <name evidence="2" type="ORF">PITG_17861</name>
</gene>
<dbReference type="EMBL" id="DS028178">
    <property type="protein sequence ID" value="EEY67542.1"/>
    <property type="molecule type" value="Genomic_DNA"/>
</dbReference>
<dbReference type="HOGENOM" id="CLU_1809943_0_0_1"/>
<evidence type="ECO:0000259" key="1">
    <source>
        <dbReference type="Pfam" id="PF04218"/>
    </source>
</evidence>
<dbReference type="GO" id="GO:0003677">
    <property type="term" value="F:DNA binding"/>
    <property type="evidence" value="ECO:0007669"/>
    <property type="project" value="InterPro"/>
</dbReference>
<reference evidence="3" key="1">
    <citation type="journal article" date="2009" name="Nature">
        <title>Genome sequence and analysis of the Irish potato famine pathogen Phytophthora infestans.</title>
        <authorList>
            <consortium name="The Broad Institute Genome Sequencing Platform"/>
            <person name="Haas B.J."/>
            <person name="Kamoun S."/>
            <person name="Zody M.C."/>
            <person name="Jiang R.H."/>
            <person name="Handsaker R.E."/>
            <person name="Cano L.M."/>
            <person name="Grabherr M."/>
            <person name="Kodira C.D."/>
            <person name="Raffaele S."/>
            <person name="Torto-Alalibo T."/>
            <person name="Bozkurt T.O."/>
            <person name="Ah-Fong A.M."/>
            <person name="Alvarado L."/>
            <person name="Anderson V.L."/>
            <person name="Armstrong M.R."/>
            <person name="Avrova A."/>
            <person name="Baxter L."/>
            <person name="Beynon J."/>
            <person name="Boevink P.C."/>
            <person name="Bollmann S.R."/>
            <person name="Bos J.I."/>
            <person name="Bulone V."/>
            <person name="Cai G."/>
            <person name="Cakir C."/>
            <person name="Carrington J.C."/>
            <person name="Chawner M."/>
            <person name="Conti L."/>
            <person name="Costanzo S."/>
            <person name="Ewan R."/>
            <person name="Fahlgren N."/>
            <person name="Fischbach M.A."/>
            <person name="Fugelstad J."/>
            <person name="Gilroy E.M."/>
            <person name="Gnerre S."/>
            <person name="Green P.J."/>
            <person name="Grenville-Briggs L.J."/>
            <person name="Griffith J."/>
            <person name="Grunwald N.J."/>
            <person name="Horn K."/>
            <person name="Horner N.R."/>
            <person name="Hu C.H."/>
            <person name="Huitema E."/>
            <person name="Jeong D.H."/>
            <person name="Jones A.M."/>
            <person name="Jones J.D."/>
            <person name="Jones R.W."/>
            <person name="Karlsson E.K."/>
            <person name="Kunjeti S.G."/>
            <person name="Lamour K."/>
            <person name="Liu Z."/>
            <person name="Ma L."/>
            <person name="Maclean D."/>
            <person name="Chibucos M.C."/>
            <person name="McDonald H."/>
            <person name="McWalters J."/>
            <person name="Meijer H.J."/>
            <person name="Morgan W."/>
            <person name="Morris P.F."/>
            <person name="Munro C.A."/>
            <person name="O'Neill K."/>
            <person name="Ospina-Giraldo M."/>
            <person name="Pinzon A."/>
            <person name="Pritchard L."/>
            <person name="Ramsahoye B."/>
            <person name="Ren Q."/>
            <person name="Restrepo S."/>
            <person name="Roy S."/>
            <person name="Sadanandom A."/>
            <person name="Savidor A."/>
            <person name="Schornack S."/>
            <person name="Schwartz D.C."/>
            <person name="Schumann U.D."/>
            <person name="Schwessinger B."/>
            <person name="Seyer L."/>
            <person name="Sharpe T."/>
            <person name="Silvar C."/>
            <person name="Song J."/>
            <person name="Studholme D.J."/>
            <person name="Sykes S."/>
            <person name="Thines M."/>
            <person name="van de Vondervoort P.J."/>
            <person name="Phuntumart V."/>
            <person name="Wawra S."/>
            <person name="Weide R."/>
            <person name="Win J."/>
            <person name="Young C."/>
            <person name="Zhou S."/>
            <person name="Fry W."/>
            <person name="Meyers B.C."/>
            <person name="van West P."/>
            <person name="Ristaino J."/>
            <person name="Govers F."/>
            <person name="Birch P.R."/>
            <person name="Whisson S.C."/>
            <person name="Judelson H.S."/>
            <person name="Nusbaum C."/>
        </authorList>
    </citation>
    <scope>NUCLEOTIDE SEQUENCE [LARGE SCALE GENOMIC DNA]</scope>
    <source>
        <strain evidence="3">T30-4</strain>
    </source>
</reference>
<dbReference type="GeneID" id="9471102"/>
<dbReference type="Pfam" id="PF04218">
    <property type="entry name" value="CENP-B_N"/>
    <property type="match status" value="1"/>
</dbReference>
<evidence type="ECO:0000313" key="3">
    <source>
        <dbReference type="Proteomes" id="UP000006643"/>
    </source>
</evidence>